<keyword evidence="1" id="KW-0391">Immunity</keyword>
<organism evidence="6 7">
    <name type="scientific">Gopherus agassizii</name>
    <name type="common">Agassiz's desert tortoise</name>
    <dbReference type="NCBI Taxonomy" id="38772"/>
    <lineage>
        <taxon>Eukaryota</taxon>
        <taxon>Metazoa</taxon>
        <taxon>Chordata</taxon>
        <taxon>Craniata</taxon>
        <taxon>Vertebrata</taxon>
        <taxon>Euteleostomi</taxon>
        <taxon>Archelosauria</taxon>
        <taxon>Testudinata</taxon>
        <taxon>Testudines</taxon>
        <taxon>Cryptodira</taxon>
        <taxon>Durocryptodira</taxon>
        <taxon>Testudinoidea</taxon>
        <taxon>Testudinidae</taxon>
        <taxon>Gopherus</taxon>
    </lineage>
</organism>
<dbReference type="GO" id="GO:0002250">
    <property type="term" value="P:adaptive immune response"/>
    <property type="evidence" value="ECO:0007669"/>
    <property type="project" value="UniProtKB-KW"/>
</dbReference>
<keyword evidence="2" id="KW-1064">Adaptive immunity</keyword>
<protein>
    <recommendedName>
        <fullName evidence="5">Ig-like domain-containing protein</fullName>
    </recommendedName>
</protein>
<dbReference type="SMART" id="SM00406">
    <property type="entry name" value="IGv"/>
    <property type="match status" value="1"/>
</dbReference>
<evidence type="ECO:0000256" key="4">
    <source>
        <dbReference type="SAM" id="SignalP"/>
    </source>
</evidence>
<accession>A0A452GWI3</accession>
<evidence type="ECO:0000256" key="2">
    <source>
        <dbReference type="ARBA" id="ARBA00023130"/>
    </source>
</evidence>
<evidence type="ECO:0000256" key="1">
    <source>
        <dbReference type="ARBA" id="ARBA00022859"/>
    </source>
</evidence>
<feature type="signal peptide" evidence="4">
    <location>
        <begin position="1"/>
        <end position="19"/>
    </location>
</feature>
<dbReference type="SUPFAM" id="SSF48726">
    <property type="entry name" value="Immunoglobulin"/>
    <property type="match status" value="1"/>
</dbReference>
<dbReference type="PROSITE" id="PS50835">
    <property type="entry name" value="IG_LIKE"/>
    <property type="match status" value="1"/>
</dbReference>
<dbReference type="GO" id="GO:0005576">
    <property type="term" value="C:extracellular region"/>
    <property type="evidence" value="ECO:0007669"/>
    <property type="project" value="UniProtKB-ARBA"/>
</dbReference>
<dbReference type="InterPro" id="IPR013106">
    <property type="entry name" value="Ig_V-set"/>
</dbReference>
<dbReference type="GO" id="GO:0019814">
    <property type="term" value="C:immunoglobulin complex"/>
    <property type="evidence" value="ECO:0007669"/>
    <property type="project" value="UniProtKB-KW"/>
</dbReference>
<keyword evidence="4" id="KW-0732">Signal</keyword>
<sequence length="122" mass="13171">MKSLWLFLSLFSAPSCVLSQVQLVQSGPGAVKPGATLSSTCKVSGVSVSDHYWSWNRQPPGKGLEWLGVIRSTAQGGTTEYNSALKPRVTIARDTSKNQVYLQLGLLTAADTGTYYCARETQ</sequence>
<evidence type="ECO:0000313" key="6">
    <source>
        <dbReference type="Ensembl" id="ENSGAGP00000006374.1"/>
    </source>
</evidence>
<proteinExistence type="predicted"/>
<dbReference type="Pfam" id="PF07686">
    <property type="entry name" value="V-set"/>
    <property type="match status" value="1"/>
</dbReference>
<dbReference type="AlphaFoldDB" id="A0A452GWI3"/>
<dbReference type="InterPro" id="IPR036179">
    <property type="entry name" value="Ig-like_dom_sf"/>
</dbReference>
<evidence type="ECO:0000256" key="3">
    <source>
        <dbReference type="ARBA" id="ARBA00043265"/>
    </source>
</evidence>
<dbReference type="Proteomes" id="UP000291020">
    <property type="component" value="Unassembled WGS sequence"/>
</dbReference>
<keyword evidence="7" id="KW-1185">Reference proteome</keyword>
<dbReference type="Gene3D" id="2.60.40.10">
    <property type="entry name" value="Immunoglobulins"/>
    <property type="match status" value="1"/>
</dbReference>
<dbReference type="FunFam" id="2.60.40.10:FF:002426">
    <property type="entry name" value="Immunoglobulin heavy variable V15-2"/>
    <property type="match status" value="1"/>
</dbReference>
<reference evidence="6" key="3">
    <citation type="submission" date="2025-09" db="UniProtKB">
        <authorList>
            <consortium name="Ensembl"/>
        </authorList>
    </citation>
    <scope>IDENTIFICATION</scope>
</reference>
<feature type="domain" description="Ig-like" evidence="5">
    <location>
        <begin position="14"/>
        <end position="122"/>
    </location>
</feature>
<evidence type="ECO:0000259" key="5">
    <source>
        <dbReference type="PROSITE" id="PS50835"/>
    </source>
</evidence>
<reference evidence="7" key="1">
    <citation type="journal article" date="2017" name="PLoS ONE">
        <title>The Agassiz's desert tortoise genome provides a resource for the conservation of a threatened species.</title>
        <authorList>
            <person name="Tollis M."/>
            <person name="DeNardo D.F."/>
            <person name="Cornelius J.A."/>
            <person name="Dolby G.A."/>
            <person name="Edwards T."/>
            <person name="Henen B.T."/>
            <person name="Karl A.E."/>
            <person name="Murphy R.W."/>
            <person name="Kusumi K."/>
        </authorList>
    </citation>
    <scope>NUCLEOTIDE SEQUENCE [LARGE SCALE GENOMIC DNA]</scope>
</reference>
<dbReference type="Ensembl" id="ENSGAGT00000007415.1">
    <property type="protein sequence ID" value="ENSGAGP00000006374.1"/>
    <property type="gene ID" value="ENSGAGG00000005146.1"/>
</dbReference>
<reference evidence="6" key="2">
    <citation type="submission" date="2025-08" db="UniProtKB">
        <authorList>
            <consortium name="Ensembl"/>
        </authorList>
    </citation>
    <scope>IDENTIFICATION</scope>
</reference>
<keyword evidence="3" id="KW-1280">Immunoglobulin</keyword>
<name>A0A452GWI3_9SAUR</name>
<dbReference type="InterPro" id="IPR050199">
    <property type="entry name" value="IgHV"/>
</dbReference>
<dbReference type="STRING" id="38772.ENSGAGP00000006374"/>
<dbReference type="InterPro" id="IPR007110">
    <property type="entry name" value="Ig-like_dom"/>
</dbReference>
<evidence type="ECO:0000313" key="7">
    <source>
        <dbReference type="Proteomes" id="UP000291020"/>
    </source>
</evidence>
<dbReference type="InterPro" id="IPR013783">
    <property type="entry name" value="Ig-like_fold"/>
</dbReference>
<feature type="chain" id="PRO_5019520098" description="Ig-like domain-containing protein" evidence="4">
    <location>
        <begin position="20"/>
        <end position="122"/>
    </location>
</feature>
<dbReference type="PANTHER" id="PTHR23266">
    <property type="entry name" value="IMMUNOGLOBULIN HEAVY CHAIN"/>
    <property type="match status" value="1"/>
</dbReference>